<gene>
    <name evidence="3" type="ORF">FOB48_08435</name>
</gene>
<reference evidence="3 4" key="1">
    <citation type="submission" date="2019-09" db="EMBL/GenBank/DDBJ databases">
        <title>FDA dAtabase for Regulatory Grade micrObial Sequences (FDA-ARGOS): Supporting development and validation of Infectious Disease Dx tests.</title>
        <authorList>
            <person name="Sciortino C."/>
            <person name="Tallon L."/>
            <person name="Sadzewicz L."/>
            <person name="Vavikolanu K."/>
            <person name="Mehta A."/>
            <person name="Aluvathingal J."/>
            <person name="Nadendla S."/>
            <person name="Nandy P."/>
            <person name="Geyer C."/>
            <person name="Yan Y."/>
            <person name="Sichtig H."/>
        </authorList>
    </citation>
    <scope>NUCLEOTIDE SEQUENCE [LARGE SCALE GENOMIC DNA]</scope>
    <source>
        <strain evidence="3 4">FDAARGOS_640</strain>
    </source>
</reference>
<feature type="transmembrane region" description="Helical" evidence="2">
    <location>
        <begin position="179"/>
        <end position="204"/>
    </location>
</feature>
<accession>A0ABX6A6D4</accession>
<name>A0ABX6A6D4_9MICO</name>
<proteinExistence type="predicted"/>
<feature type="transmembrane region" description="Helical" evidence="2">
    <location>
        <begin position="118"/>
        <end position="138"/>
    </location>
</feature>
<dbReference type="EMBL" id="CP044108">
    <property type="protein sequence ID" value="QEU12327.1"/>
    <property type="molecule type" value="Genomic_DNA"/>
</dbReference>
<dbReference type="RefSeq" id="WP_150333525.1">
    <property type="nucleotide sequence ID" value="NZ_CP044108.1"/>
</dbReference>
<keyword evidence="4" id="KW-1185">Reference proteome</keyword>
<feature type="region of interest" description="Disordered" evidence="1">
    <location>
        <begin position="1"/>
        <end position="85"/>
    </location>
</feature>
<evidence type="ECO:0000256" key="2">
    <source>
        <dbReference type="SAM" id="Phobius"/>
    </source>
</evidence>
<feature type="transmembrane region" description="Helical" evidence="2">
    <location>
        <begin position="90"/>
        <end position="112"/>
    </location>
</feature>
<keyword evidence="2" id="KW-1133">Transmembrane helix</keyword>
<organism evidence="3 4">
    <name type="scientific">Dermabacter vaginalis</name>
    <dbReference type="NCBI Taxonomy" id="1630135"/>
    <lineage>
        <taxon>Bacteria</taxon>
        <taxon>Bacillati</taxon>
        <taxon>Actinomycetota</taxon>
        <taxon>Actinomycetes</taxon>
        <taxon>Micrococcales</taxon>
        <taxon>Dermabacteraceae</taxon>
        <taxon>Dermabacter</taxon>
    </lineage>
</organism>
<dbReference type="Proteomes" id="UP000323865">
    <property type="component" value="Chromosome"/>
</dbReference>
<feature type="compositionally biased region" description="Low complexity" evidence="1">
    <location>
        <begin position="60"/>
        <end position="76"/>
    </location>
</feature>
<feature type="compositionally biased region" description="Basic and acidic residues" evidence="1">
    <location>
        <begin position="15"/>
        <end position="32"/>
    </location>
</feature>
<evidence type="ECO:0000313" key="3">
    <source>
        <dbReference type="EMBL" id="QEU12327.1"/>
    </source>
</evidence>
<evidence type="ECO:0000313" key="4">
    <source>
        <dbReference type="Proteomes" id="UP000323865"/>
    </source>
</evidence>
<feature type="transmembrane region" description="Helical" evidence="2">
    <location>
        <begin position="145"/>
        <end position="167"/>
    </location>
</feature>
<evidence type="ECO:0000256" key="1">
    <source>
        <dbReference type="SAM" id="MobiDB-lite"/>
    </source>
</evidence>
<keyword evidence="2" id="KW-0812">Transmembrane</keyword>
<keyword evidence="2" id="KW-0472">Membrane</keyword>
<sequence>MNENSHRAPRANAEPTEKLDATERLDATEKLHLPLGADPTEVLSRVENTSPTPATPPASPADTTPPRVPRAATRTPSHAPTKAARRGRSVAAPLLAVLGLAGSVLLAIYAWGGIFTTAQLACVIAGAVLFTVTGLIALRTCRGTLGLIVAWILAFVLLFAPLLVWIIAQGGAALTSTLLFGAIGLWISGVAVVALVVAVLCTYLHTRAAAQ</sequence>
<protein>
    <submittedName>
        <fullName evidence="3">Cytochrome d ubiquinol oxidase subunit II</fullName>
    </submittedName>
</protein>